<protein>
    <submittedName>
        <fullName evidence="1">Uncharacterized protein</fullName>
    </submittedName>
</protein>
<dbReference type="GO" id="GO:0003677">
    <property type="term" value="F:DNA binding"/>
    <property type="evidence" value="ECO:0007669"/>
    <property type="project" value="InterPro"/>
</dbReference>
<dbReference type="InterPro" id="IPR001387">
    <property type="entry name" value="Cro/C1-type_HTH"/>
</dbReference>
<reference evidence="1" key="1">
    <citation type="journal article" date="2019" name="Nat. Med.">
        <title>A library of human gut bacterial isolates paired with longitudinal multiomics data enables mechanistic microbiome research.</title>
        <authorList>
            <person name="Poyet M."/>
            <person name="Groussin M."/>
            <person name="Gibbons S.M."/>
            <person name="Avila-Pacheco J."/>
            <person name="Jiang X."/>
            <person name="Kearney S.M."/>
            <person name="Perrotta A.R."/>
            <person name="Berdy B."/>
            <person name="Zhao S."/>
            <person name="Lieberman T.D."/>
            <person name="Swanson P.K."/>
            <person name="Smith M."/>
            <person name="Roesemann S."/>
            <person name="Alexander J.E."/>
            <person name="Rich S.A."/>
            <person name="Livny J."/>
            <person name="Vlamakis H."/>
            <person name="Clish C."/>
            <person name="Bullock K."/>
            <person name="Deik A."/>
            <person name="Scott J."/>
            <person name="Pierce K.A."/>
            <person name="Xavier R.J."/>
            <person name="Alm E.J."/>
        </authorList>
    </citation>
    <scope>NUCLEOTIDE SEQUENCE</scope>
    <source>
        <strain evidence="1">BIOML-A179</strain>
    </source>
</reference>
<organism evidence="1">
    <name type="scientific">Turicibacter sanguinis</name>
    <dbReference type="NCBI Taxonomy" id="154288"/>
    <lineage>
        <taxon>Bacteria</taxon>
        <taxon>Bacillati</taxon>
        <taxon>Bacillota</taxon>
        <taxon>Erysipelotrichia</taxon>
        <taxon>Erysipelotrichales</taxon>
        <taxon>Turicibacteraceae</taxon>
        <taxon>Turicibacter</taxon>
    </lineage>
</organism>
<accession>A0A6G2CL81</accession>
<dbReference type="Gene3D" id="1.10.260.40">
    <property type="entry name" value="lambda repressor-like DNA-binding domains"/>
    <property type="match status" value="1"/>
</dbReference>
<comment type="caution">
    <text evidence="1">The sequence shown here is derived from an EMBL/GenBank/DDBJ whole genome shotgun (WGS) entry which is preliminary data.</text>
</comment>
<dbReference type="PROSITE" id="PS50943">
    <property type="entry name" value="HTH_CROC1"/>
    <property type="match status" value="1"/>
</dbReference>
<dbReference type="InterPro" id="IPR010982">
    <property type="entry name" value="Lambda_DNA-bd_dom_sf"/>
</dbReference>
<dbReference type="AlphaFoldDB" id="A0A6G2CL81"/>
<dbReference type="PROSITE" id="PS50005">
    <property type="entry name" value="TPR"/>
    <property type="match status" value="1"/>
</dbReference>
<dbReference type="CDD" id="cd00093">
    <property type="entry name" value="HTH_XRE"/>
    <property type="match status" value="1"/>
</dbReference>
<dbReference type="RefSeq" id="WP_129821334.1">
    <property type="nucleotide sequence ID" value="NZ_CABJBH010000006.1"/>
</dbReference>
<dbReference type="SUPFAM" id="SSF48452">
    <property type="entry name" value="TPR-like"/>
    <property type="match status" value="1"/>
</dbReference>
<dbReference type="InterPro" id="IPR011990">
    <property type="entry name" value="TPR-like_helical_dom_sf"/>
</dbReference>
<gene>
    <name evidence="1" type="ORF">GMA64_01310</name>
</gene>
<name>A0A6G2CL81_9FIRM</name>
<dbReference type="Gene3D" id="1.25.40.10">
    <property type="entry name" value="Tetratricopeptide repeat domain"/>
    <property type="match status" value="2"/>
</dbReference>
<evidence type="ECO:0000313" key="1">
    <source>
        <dbReference type="EMBL" id="MTL93158.1"/>
    </source>
</evidence>
<proteinExistence type="predicted"/>
<sequence>MFYTVGEKIRQVRQQFHLKQGIFQHFGITQHYLSMIETNKRQPPEKTLIDIYDALVTLTEGEMRSLYTLDEFLKTPEEQAREFFEQRLTIDTIVDQYDELMSVAKQYNLTSYMIQLDKLLGQYYFMRNDGQEAVKHFQIAIDRAIKEDINPYHLYQQFGIMLRKLGRYVESISKLSIAIGYAKTEEQIKEIDALLILTYYQMGQHQLALEMINQLTSKANIYPSKHYVKAILIKVEILRNNGLILESRDYLLALLDEPEYEPYLKHIYHSLGWNYIANHEYSKALEILKKAFSYRESDLEKALTLLLIGAVYFEMEEYEEAQSYYTQIKSTILSSWSTNSKKMWFDKQLDLYWRTKQMDKVVLLQQELKELVETEALPEDTVNQIKKTFLKQVSTRTSLSEEEYSSLYNFLVF</sequence>
<dbReference type="InterPro" id="IPR019734">
    <property type="entry name" value="TPR_rpt"/>
</dbReference>
<dbReference type="Pfam" id="PF13181">
    <property type="entry name" value="TPR_8"/>
    <property type="match status" value="1"/>
</dbReference>
<dbReference type="SMART" id="SM00028">
    <property type="entry name" value="TPR"/>
    <property type="match status" value="4"/>
</dbReference>
<dbReference type="EMBL" id="WMQV01000002">
    <property type="protein sequence ID" value="MTL93158.1"/>
    <property type="molecule type" value="Genomic_DNA"/>
</dbReference>
<dbReference type="SUPFAM" id="SSF47413">
    <property type="entry name" value="lambda repressor-like DNA-binding domains"/>
    <property type="match status" value="1"/>
</dbReference>